<name>A0A6V7GW47_9HYME</name>
<feature type="compositionally biased region" description="Basic and acidic residues" evidence="1">
    <location>
        <begin position="545"/>
        <end position="565"/>
    </location>
</feature>
<accession>A0A6V7GW47</accession>
<feature type="compositionally biased region" description="Low complexity" evidence="1">
    <location>
        <begin position="99"/>
        <end position="114"/>
    </location>
</feature>
<sequence>MSSGSASKLVNGENKKENVHGYEYGNKRENESGAAGSTASSIVTLAGDASNASTTTTTTTTTSSITSIIAAAAASATIATTTIITVAAGGVVGTGAGTTGTADSSAASESSSGSGDSGCGNGGSGCFTSSDNGASGSNSGVCVAGLTAEGVVGVEFCDVDSEVKIPGAREVVCDEKDVSSRTGYNEIVFEEPYDERCIGTPVVNLSTATTTTTTTTSTTTTSTTTTTTTITIIEHDDRITTTTVSAPCYEEDEEEDNEEDDDNMVAAMNEHLSTTSATSGVRSNTVSTASTTVNPTIVNQGNSCSRGEFENVDEDGKPVAGILSFPCDFDHMYASMTDSGAPAVATATSALGVSPLRGNEPRQNDLTEVKHLKELLLLHLDLIQQQSEQIVTKDKLLAALRQENETNWSILVTQYPRSLLPVPCVICLYTYMRLDAKMIMPGIRQEIKTPVTYRLLTLKLRLERMDRRVNLQKLRSENNENSIASEHIGVCSSPTINSVNVPSTSELHRNIQSENNNSQYNESFKIRLNTSGGITTVKQEPNDNQSKHETKIETGNDIRLEWEEKKKRRTDSTSISSGSKRKRGVSCSSTISNDTSSTLPDKTLGQENNRKNDRKGKPLTKKESFLTTEEHYYTAVGDPNYTLNLKEPNLVESDTSLEVPNWRVKIYTSCYTMEGTENLDDEIFNKRHLKLENDERRRKRWDVQRIREQRHIEKLKQRQERQNHQATCYNTNHTGPCPSTVEEEAVLSLWPDVEQIQSLQVDPQLPIAAFGAPIPSFTP</sequence>
<dbReference type="InterPro" id="IPR026711">
    <property type="entry name" value="Msl-1"/>
</dbReference>
<feature type="compositionally biased region" description="Low complexity" evidence="1">
    <location>
        <begin position="586"/>
        <end position="598"/>
    </location>
</feature>
<dbReference type="SMART" id="SM01300">
    <property type="entry name" value="PEHE"/>
    <property type="match status" value="1"/>
</dbReference>
<dbReference type="GO" id="GO:0003682">
    <property type="term" value="F:chromatin binding"/>
    <property type="evidence" value="ECO:0007669"/>
    <property type="project" value="TreeGrafter"/>
</dbReference>
<comment type="caution">
    <text evidence="3">The sequence shown here is derived from an EMBL/GenBank/DDBJ whole genome shotgun (WGS) entry which is preliminary data.</text>
</comment>
<dbReference type="Proteomes" id="UP000752696">
    <property type="component" value="Unassembled WGS sequence"/>
</dbReference>
<feature type="compositionally biased region" description="Polar residues" evidence="1">
    <location>
        <begin position="724"/>
        <end position="734"/>
    </location>
</feature>
<gene>
    <name evidence="3" type="ORF">MHI_LOCUS51849</name>
</gene>
<keyword evidence="4" id="KW-1185">Reference proteome</keyword>
<evidence type="ECO:0000256" key="1">
    <source>
        <dbReference type="SAM" id="MobiDB-lite"/>
    </source>
</evidence>
<dbReference type="OrthoDB" id="6022555at2759"/>
<dbReference type="PANTHER" id="PTHR21656:SF2">
    <property type="entry name" value="MALE-SPECIFIC LETHAL 1 HOMOLOG"/>
    <property type="match status" value="1"/>
</dbReference>
<dbReference type="Gene3D" id="1.20.5.170">
    <property type="match status" value="1"/>
</dbReference>
<feature type="region of interest" description="Disordered" evidence="1">
    <location>
        <begin position="99"/>
        <end position="119"/>
    </location>
</feature>
<feature type="domain" description="PEHE" evidence="2">
    <location>
        <begin position="656"/>
        <end position="779"/>
    </location>
</feature>
<dbReference type="AlphaFoldDB" id="A0A6V7GW47"/>
<dbReference type="GO" id="GO:0072487">
    <property type="term" value="C:MSL complex"/>
    <property type="evidence" value="ECO:0007669"/>
    <property type="project" value="InterPro"/>
</dbReference>
<evidence type="ECO:0000259" key="2">
    <source>
        <dbReference type="PROSITE" id="PS52052"/>
    </source>
</evidence>
<feature type="region of interest" description="Disordered" evidence="1">
    <location>
        <begin position="534"/>
        <end position="624"/>
    </location>
</feature>
<dbReference type="EMBL" id="CAJDYZ010000691">
    <property type="protein sequence ID" value="CAD1468519.1"/>
    <property type="molecule type" value="Genomic_DNA"/>
</dbReference>
<feature type="compositionally biased region" description="Polar residues" evidence="1">
    <location>
        <begin position="534"/>
        <end position="544"/>
    </location>
</feature>
<dbReference type="PROSITE" id="PS52052">
    <property type="entry name" value="PEHE"/>
    <property type="match status" value="1"/>
</dbReference>
<dbReference type="Pfam" id="PF15275">
    <property type="entry name" value="PEHE"/>
    <property type="match status" value="1"/>
</dbReference>
<reference evidence="3" key="1">
    <citation type="submission" date="2020-07" db="EMBL/GenBank/DDBJ databases">
        <authorList>
            <person name="Nazaruddin N."/>
        </authorList>
    </citation>
    <scope>NUCLEOTIDE SEQUENCE</scope>
</reference>
<evidence type="ECO:0000313" key="4">
    <source>
        <dbReference type="Proteomes" id="UP000752696"/>
    </source>
</evidence>
<evidence type="ECO:0000313" key="3">
    <source>
        <dbReference type="EMBL" id="CAD1468519.1"/>
    </source>
</evidence>
<dbReference type="PANTHER" id="PTHR21656">
    <property type="entry name" value="MALE-SPECIFIC LETHAL-1 PROTEIN"/>
    <property type="match status" value="1"/>
</dbReference>
<feature type="region of interest" description="Disordered" evidence="1">
    <location>
        <begin position="716"/>
        <end position="737"/>
    </location>
</feature>
<organism evidence="3 4">
    <name type="scientific">Heterotrigona itama</name>
    <dbReference type="NCBI Taxonomy" id="395501"/>
    <lineage>
        <taxon>Eukaryota</taxon>
        <taxon>Metazoa</taxon>
        <taxon>Ecdysozoa</taxon>
        <taxon>Arthropoda</taxon>
        <taxon>Hexapoda</taxon>
        <taxon>Insecta</taxon>
        <taxon>Pterygota</taxon>
        <taxon>Neoptera</taxon>
        <taxon>Endopterygota</taxon>
        <taxon>Hymenoptera</taxon>
        <taxon>Apocrita</taxon>
        <taxon>Aculeata</taxon>
        <taxon>Apoidea</taxon>
        <taxon>Anthophila</taxon>
        <taxon>Apidae</taxon>
        <taxon>Heterotrigona</taxon>
    </lineage>
</organism>
<dbReference type="InterPro" id="IPR029332">
    <property type="entry name" value="PEHE_dom"/>
</dbReference>
<feature type="non-terminal residue" evidence="3">
    <location>
        <position position="779"/>
    </location>
</feature>
<protein>
    <recommendedName>
        <fullName evidence="2">PEHE domain-containing protein</fullName>
    </recommendedName>
</protein>
<proteinExistence type="predicted"/>
<dbReference type="Gene3D" id="6.10.250.2000">
    <property type="match status" value="1"/>
</dbReference>